<keyword evidence="1" id="KW-1133">Transmembrane helix</keyword>
<dbReference type="EMBL" id="LWGR01000007">
    <property type="protein sequence ID" value="KZM72527.1"/>
    <property type="molecule type" value="Genomic_DNA"/>
</dbReference>
<organism evidence="2 3">
    <name type="scientific">Nocardia terpenica</name>
    <dbReference type="NCBI Taxonomy" id="455432"/>
    <lineage>
        <taxon>Bacteria</taxon>
        <taxon>Bacillati</taxon>
        <taxon>Actinomycetota</taxon>
        <taxon>Actinomycetes</taxon>
        <taxon>Mycobacteriales</taxon>
        <taxon>Nocardiaceae</taxon>
        <taxon>Nocardia</taxon>
    </lineage>
</organism>
<sequence>MVVAADYLYGGTPYPPSHDRFTEKAGLMHHRATRYALSTAVVVGGTVIAAALAPVAAAEQGQSSTLQSEGGTELTVAVDDTDTVGAGNQAPGGVPFSHSVQVAGRYSVDVHPEKITSGTVAVGYILGCGVDLSSGITVGLIPNQSGTVGITPSVTLGAPPSVTIAPTLSGTAGMSETLSATLIPGQITTVTTATATLDPTTTFPYHLSHQRTPLNVARCASPVTAVPFTTASITTPNAYLQNTAYGNQFTF</sequence>
<comment type="caution">
    <text evidence="2">The sequence shown here is derived from an EMBL/GenBank/DDBJ whole genome shotgun (WGS) entry which is preliminary data.</text>
</comment>
<keyword evidence="1" id="KW-0472">Membrane</keyword>
<dbReference type="Proteomes" id="UP000076512">
    <property type="component" value="Unassembled WGS sequence"/>
</dbReference>
<evidence type="ECO:0000256" key="1">
    <source>
        <dbReference type="SAM" id="Phobius"/>
    </source>
</evidence>
<dbReference type="AlphaFoldDB" id="A0A164LL60"/>
<dbReference type="InterPro" id="IPR015286">
    <property type="entry name" value="Porin_fam_mycobact-type"/>
</dbReference>
<dbReference type="Gene3D" id="2.60.40.1650">
    <property type="entry name" value="Porin MspA (Ig-like beta-sandwich domain)"/>
    <property type="match status" value="1"/>
</dbReference>
<proteinExistence type="predicted"/>
<feature type="transmembrane region" description="Helical" evidence="1">
    <location>
        <begin position="35"/>
        <end position="57"/>
    </location>
</feature>
<accession>A0A164LL60</accession>
<evidence type="ECO:0008006" key="4">
    <source>
        <dbReference type="Google" id="ProtNLM"/>
    </source>
</evidence>
<dbReference type="STRING" id="455432.AWN90_27350"/>
<reference evidence="2 3" key="1">
    <citation type="submission" date="2016-04" db="EMBL/GenBank/DDBJ databases">
        <authorList>
            <person name="Evans L.H."/>
            <person name="Alamgir A."/>
            <person name="Owens N."/>
            <person name="Weber N.D."/>
            <person name="Virtaneva K."/>
            <person name="Barbian K."/>
            <person name="Babar A."/>
            <person name="Rosenke K."/>
        </authorList>
    </citation>
    <scope>NUCLEOTIDE SEQUENCE [LARGE SCALE GENOMIC DNA]</scope>
    <source>
        <strain evidence="2 3">IFM 0406</strain>
    </source>
</reference>
<dbReference type="Pfam" id="PF09203">
    <property type="entry name" value="MspA"/>
    <property type="match status" value="1"/>
</dbReference>
<keyword evidence="1" id="KW-0812">Transmembrane</keyword>
<protein>
    <recommendedName>
        <fullName evidence="4">Porin</fullName>
    </recommendedName>
</protein>
<dbReference type="Gene3D" id="2.10.300.10">
    <property type="entry name" value="Porin MspA ribbon domain"/>
    <property type="match status" value="1"/>
</dbReference>
<evidence type="ECO:0000313" key="3">
    <source>
        <dbReference type="Proteomes" id="UP000076512"/>
    </source>
</evidence>
<name>A0A164LL60_9NOCA</name>
<evidence type="ECO:0000313" key="2">
    <source>
        <dbReference type="EMBL" id="KZM72527.1"/>
    </source>
</evidence>
<keyword evidence="3" id="KW-1185">Reference proteome</keyword>
<gene>
    <name evidence="2" type="ORF">AWN90_27350</name>
</gene>